<dbReference type="RefSeq" id="WP_193905888.1">
    <property type="nucleotide sequence ID" value="NZ_JADEXG010000014.1"/>
</dbReference>
<feature type="region of interest" description="Disordered" evidence="4">
    <location>
        <begin position="183"/>
        <end position="205"/>
    </location>
</feature>
<evidence type="ECO:0000256" key="4">
    <source>
        <dbReference type="SAM" id="MobiDB-lite"/>
    </source>
</evidence>
<name>A0A8J7DQV9_9CYAN</name>
<keyword evidence="7" id="KW-1185">Reference proteome</keyword>
<reference evidence="6" key="1">
    <citation type="submission" date="2020-10" db="EMBL/GenBank/DDBJ databases">
        <authorList>
            <person name="Castelo-Branco R."/>
            <person name="Eusebio N."/>
            <person name="Adriana R."/>
            <person name="Vieira A."/>
            <person name="Brugerolle De Fraissinette N."/>
            <person name="Rezende De Castro R."/>
            <person name="Schneider M.P."/>
            <person name="Vasconcelos V."/>
            <person name="Leao P.N."/>
        </authorList>
    </citation>
    <scope>NUCLEOTIDE SEQUENCE</scope>
    <source>
        <strain evidence="6">LEGE 07310</strain>
    </source>
</reference>
<dbReference type="SUPFAM" id="SSF101112">
    <property type="entry name" value="Oxygen-evolving enhancer protein 3"/>
    <property type="match status" value="1"/>
</dbReference>
<dbReference type="Proteomes" id="UP000636505">
    <property type="component" value="Unassembled WGS sequence"/>
</dbReference>
<evidence type="ECO:0000256" key="3">
    <source>
        <dbReference type="ARBA" id="ARBA00023136"/>
    </source>
</evidence>
<dbReference type="EMBL" id="JADEXG010000014">
    <property type="protein sequence ID" value="MBE9077224.1"/>
    <property type="molecule type" value="Genomic_DNA"/>
</dbReference>
<keyword evidence="5" id="KW-0732">Signal</keyword>
<feature type="chain" id="PRO_5035296548" evidence="5">
    <location>
        <begin position="28"/>
        <end position="205"/>
    </location>
</feature>
<feature type="signal peptide" evidence="5">
    <location>
        <begin position="1"/>
        <end position="27"/>
    </location>
</feature>
<evidence type="ECO:0000256" key="1">
    <source>
        <dbReference type="ARBA" id="ARBA00004370"/>
    </source>
</evidence>
<dbReference type="PROSITE" id="PS51257">
    <property type="entry name" value="PROKAR_LIPOPROTEIN"/>
    <property type="match status" value="1"/>
</dbReference>
<gene>
    <name evidence="6" type="primary">psbQ</name>
    <name evidence="6" type="ORF">IQ241_07940</name>
</gene>
<dbReference type="AlphaFoldDB" id="A0A8J7DQV9"/>
<evidence type="ECO:0000256" key="5">
    <source>
        <dbReference type="SAM" id="SignalP"/>
    </source>
</evidence>
<dbReference type="Pfam" id="PF05757">
    <property type="entry name" value="PsbQ"/>
    <property type="match status" value="1"/>
</dbReference>
<dbReference type="InterPro" id="IPR017487">
    <property type="entry name" value="PSII_PsbQ_cyanobac"/>
</dbReference>
<dbReference type="GO" id="GO:0019898">
    <property type="term" value="C:extrinsic component of membrane"/>
    <property type="evidence" value="ECO:0007669"/>
    <property type="project" value="InterPro"/>
</dbReference>
<evidence type="ECO:0000256" key="2">
    <source>
        <dbReference type="ARBA" id="ARBA00023078"/>
    </source>
</evidence>
<dbReference type="GO" id="GO:0005509">
    <property type="term" value="F:calcium ion binding"/>
    <property type="evidence" value="ECO:0007669"/>
    <property type="project" value="InterPro"/>
</dbReference>
<dbReference type="InterPro" id="IPR023222">
    <property type="entry name" value="PsbQ-like_dom_sf"/>
</dbReference>
<comment type="caution">
    <text evidence="6">The sequence shown here is derived from an EMBL/GenBank/DDBJ whole genome shotgun (WGS) entry which is preliminary data.</text>
</comment>
<comment type="subcellular location">
    <subcellularLocation>
        <location evidence="1">Membrane</location>
    </subcellularLocation>
</comment>
<keyword evidence="2" id="KW-0793">Thylakoid</keyword>
<dbReference type="InterPro" id="IPR008797">
    <property type="entry name" value="PSII_PsbQ"/>
</dbReference>
<proteinExistence type="predicted"/>
<dbReference type="NCBIfam" id="TIGR03042">
    <property type="entry name" value="PS_II_psbQ_bact"/>
    <property type="match status" value="1"/>
</dbReference>
<evidence type="ECO:0000313" key="6">
    <source>
        <dbReference type="EMBL" id="MBE9077224.1"/>
    </source>
</evidence>
<accession>A0A8J7DQV9</accession>
<sequence length="205" mass="22839">MRRYRSVVALILAAIATFIVSCGPNTAAEPPTYTPEKVTQLRNYTRRLLTAQDRLPELAGYINKEDWVNVNNFTHGPLGDLREQMARLTNQLLPQDQDKAKVLSKEVLGHLQKIDDASDARSYERAAEQYSEFRSDLQVLLDLLPVGAVPQISEPEASVYEMSTPVIEPNNPRPEAEDMVTTPILLDDGPKNKASQPVKLPSDAD</sequence>
<dbReference type="GO" id="GO:0009654">
    <property type="term" value="C:photosystem II oxygen evolving complex"/>
    <property type="evidence" value="ECO:0007669"/>
    <property type="project" value="InterPro"/>
</dbReference>
<dbReference type="GO" id="GO:0015979">
    <property type="term" value="P:photosynthesis"/>
    <property type="evidence" value="ECO:0007669"/>
    <property type="project" value="InterPro"/>
</dbReference>
<protein>
    <submittedName>
        <fullName evidence="6">Photosystem II protein PsbQ</fullName>
    </submittedName>
</protein>
<dbReference type="Gene3D" id="1.20.120.290">
    <property type="entry name" value="Oxygen-evolving enhancer protein 3 (PsbQ), four-helix up-down bundle"/>
    <property type="match status" value="1"/>
</dbReference>
<keyword evidence="3" id="KW-0472">Membrane</keyword>
<organism evidence="6 7">
    <name type="scientific">Vasconcelosia minhoensis LEGE 07310</name>
    <dbReference type="NCBI Taxonomy" id="915328"/>
    <lineage>
        <taxon>Bacteria</taxon>
        <taxon>Bacillati</taxon>
        <taxon>Cyanobacteriota</taxon>
        <taxon>Cyanophyceae</taxon>
        <taxon>Nodosilineales</taxon>
        <taxon>Cymatolegaceae</taxon>
        <taxon>Vasconcelosia</taxon>
        <taxon>Vasconcelosia minhoensis</taxon>
    </lineage>
</organism>
<evidence type="ECO:0000313" key="7">
    <source>
        <dbReference type="Proteomes" id="UP000636505"/>
    </source>
</evidence>